<dbReference type="InterPro" id="IPR001094">
    <property type="entry name" value="Flavdoxin-like"/>
</dbReference>
<dbReference type="Pfam" id="PF01077">
    <property type="entry name" value="NIR_SIR"/>
    <property type="match status" value="1"/>
</dbReference>
<dbReference type="PANTHER" id="PTHR11493:SF47">
    <property type="entry name" value="SULFITE REDUCTASE [NADPH] SUBUNIT BETA"/>
    <property type="match status" value="1"/>
</dbReference>
<dbReference type="PANTHER" id="PTHR11493">
    <property type="entry name" value="SULFITE REDUCTASE [NADPH] SUBUNIT BETA-RELATED"/>
    <property type="match status" value="1"/>
</dbReference>
<dbReference type="Gene3D" id="3.40.50.920">
    <property type="match status" value="1"/>
</dbReference>
<protein>
    <recommendedName>
        <fullName evidence="5">assimilatory sulfite reductase (NADPH)</fullName>
        <ecNumber evidence="5">1.8.1.2</ecNumber>
    </recommendedName>
</protein>
<dbReference type="PROSITE" id="PS00365">
    <property type="entry name" value="NIR_SIR"/>
    <property type="match status" value="1"/>
</dbReference>
<dbReference type="InterPro" id="IPR029039">
    <property type="entry name" value="Flavoprotein-like_sf"/>
</dbReference>
<dbReference type="PRINTS" id="PR00369">
    <property type="entry name" value="FLAVODOXIN"/>
</dbReference>
<dbReference type="Gene3D" id="3.30.413.10">
    <property type="entry name" value="Sulfite Reductase Hemoprotein, domain 1"/>
    <property type="match status" value="2"/>
</dbReference>
<dbReference type="EC" id="1.8.1.2" evidence="5"/>
<dbReference type="GO" id="GO:0050661">
    <property type="term" value="F:NADP binding"/>
    <property type="evidence" value="ECO:0007669"/>
    <property type="project" value="InterPro"/>
</dbReference>
<dbReference type="NCBIfam" id="TIGR02041">
    <property type="entry name" value="CysI"/>
    <property type="match status" value="1"/>
</dbReference>
<dbReference type="Pfam" id="PF00258">
    <property type="entry name" value="Flavodoxin_1"/>
    <property type="match status" value="1"/>
</dbReference>
<comment type="pathway">
    <text evidence="3">Sulfur metabolism; hydrogen sulfide biosynthesis; hydrogen sulfide from sulfite (NADPH route): step 1/1.</text>
</comment>
<dbReference type="InterPro" id="IPR011786">
    <property type="entry name" value="CysI"/>
</dbReference>
<dbReference type="InterPro" id="IPR045169">
    <property type="entry name" value="NO2/SO3_Rdtase_4Fe4S_prot"/>
</dbReference>
<evidence type="ECO:0000256" key="15">
    <source>
        <dbReference type="ARBA" id="ARBA00052219"/>
    </source>
</evidence>
<evidence type="ECO:0000256" key="14">
    <source>
        <dbReference type="ARBA" id="ARBA00023192"/>
    </source>
</evidence>
<dbReference type="InterPro" id="IPR006066">
    <property type="entry name" value="NO2/SO3_Rdtase_FeS/sirohaem_BS"/>
</dbReference>
<dbReference type="Gene3D" id="3.40.50.970">
    <property type="match status" value="2"/>
</dbReference>
<keyword evidence="9" id="KW-0479">Metal-binding</keyword>
<evidence type="ECO:0000256" key="1">
    <source>
        <dbReference type="ARBA" id="ARBA00001929"/>
    </source>
</evidence>
<dbReference type="PRINTS" id="PR00397">
    <property type="entry name" value="SIROHAEM"/>
</dbReference>
<evidence type="ECO:0000259" key="16">
    <source>
        <dbReference type="PROSITE" id="PS50902"/>
    </source>
</evidence>
<keyword evidence="12" id="KW-0408">Iron</keyword>
<dbReference type="Gene3D" id="3.40.50.360">
    <property type="match status" value="1"/>
</dbReference>
<sequence>MSTSTTSLVGQIAQATSSTLLISTKSVYALPSSSNSSPRIEILPTHADPGLIASRSASVDHKLTSILLESTGSFNRLVPSLTSLGSSATVVHVALPKSSDLSDAVALRSSGWTIILSTTAQDAHDHAIIASKYARQCAKAVLHIFTQLEQNELGFEVLEETPLREFVEAVLPIPATANINPTLSEGFKAFERASLSTLALLRRPQRPYVYSGPANASTVFIVFGTDTPSLAHLAKTSSTHFGVLEVLLLRPFAPCRLIAALPEGVKNIIVLEQSFRKTTKWGGLYLDVASAFSDQNDAPHVHGGLLGTLSTNQHTVEAEVSHIITRLGSSQDLVLGSIPSLSSELNSSLSIPAVPELESAYTKMLSQVFGTRLEISNAPALVPAEGPNATLPEYALGKVRSDIAKRDQLVEAVKGLINTYGVSQSVHSAFAKWLLAKDDAATAESTGKAAVAALEVDDAVHSKAGKKIIELKELVKPLSRWIIGSDAWSYDLGASGVHHAIASGENVNLLLIDSVPYTERNAAEAHKRKKDVGLYAMNHGDVYVASVAVYSSYSQVLQALHEADQFKGPSIVLAYLPYAEETASALSVLKETKLAVDTGYWPLYRWNPSLEAIGKEPFKLDSEHIKNELQEFLDRQSHLSQLTNAQPTLAPELVGSLGEKLLVARKDKAQAAYDKLLSAFDGPPLLILFASDGGAAEKMAKRLAMRAGLRGLAARCIPMDNFPLDDLKLESHVAIVTSTAGQGEAPQNSRATVKALAAHAAKGDKIFSADLKYTVFGMGDSHYWPRPEDAHYYNKASKDMDARFEELGAERMVPLGLGDDQDADGPQTGYKIWEPLVWKAMGVDGIEVLEAEPEPITNEHIKISSNYLRGTIAEGLVDTSTGALDASDGQLTKFHGIYQQDDRDIRDERTAAGLEPAYSFMVRVRLPAGVATPEQWLAMDHISDVHGNGTLKMTTRQTWQYHGIIKKHLKPAIQDINRALLDTIAACGDVNRNVQCSANPSMSHLHKEVWQFSKDLSEHLLPNTSAYAEIWLDKKKVAGDAVQDFEPMYGKYYLPRKFKIAVCLPPHNDVDVYTNDVGFIGIVDKASENIVGYNVTVGGGMGVTHSNTKTYPRLGDVIGFVTPEQGCAVAEAIMLTQRDHGNRADRKNARLKYTVDRLGLDGFRDEVEKRLGYKLQPERPFKFDSSIDKFGWSTGHDGNHHFTMFIENGRVQDEPNLQFKTGLREIAKVHKGFFRLTANQHLILSDIPPKNLPEIKSLLAKYKLDNLNFSALRLSSSACVALPTCGLAMAESERYLPVLVDKVEAIMEENGLRNDSIVMRMTGCPNGCARPWPAEIAFVGKAPGQYMMLLGGGFYGQRLAKLYRESVNEVEILNILEPLIRRYAKERNDGEHFGDFVIRIGIVMPTTSGKAFYEHTPMAPAITA</sequence>
<dbReference type="InterPro" id="IPR006067">
    <property type="entry name" value="NO2/SO3_Rdtase_4Fe4S_dom"/>
</dbReference>
<dbReference type="NCBIfam" id="NF010029">
    <property type="entry name" value="PRK13504.1"/>
    <property type="match status" value="1"/>
</dbReference>
<dbReference type="GO" id="GO:0020037">
    <property type="term" value="F:heme binding"/>
    <property type="evidence" value="ECO:0007669"/>
    <property type="project" value="InterPro"/>
</dbReference>
<dbReference type="SUPFAM" id="SSF52922">
    <property type="entry name" value="TK C-terminal domain-like"/>
    <property type="match status" value="1"/>
</dbReference>
<keyword evidence="14" id="KW-0198">Cysteine biosynthesis</keyword>
<dbReference type="Pfam" id="PF03460">
    <property type="entry name" value="NIR_SIR_ferr"/>
    <property type="match status" value="2"/>
</dbReference>
<dbReference type="FunFam" id="3.40.50.360:FF:000016">
    <property type="entry name" value="Sulfite reductase subunit beta"/>
    <property type="match status" value="1"/>
</dbReference>
<evidence type="ECO:0000256" key="9">
    <source>
        <dbReference type="ARBA" id="ARBA00022723"/>
    </source>
</evidence>
<dbReference type="InterPro" id="IPR045854">
    <property type="entry name" value="NO2/SO3_Rdtase_4Fe4S_sf"/>
</dbReference>
<evidence type="ECO:0000256" key="12">
    <source>
        <dbReference type="ARBA" id="ARBA00023004"/>
    </source>
</evidence>
<dbReference type="SUPFAM" id="SSF55124">
    <property type="entry name" value="Nitrite/Sulfite reductase N-terminal domain-like"/>
    <property type="match status" value="2"/>
</dbReference>
<evidence type="ECO:0000256" key="13">
    <source>
        <dbReference type="ARBA" id="ARBA00023014"/>
    </source>
</evidence>
<evidence type="ECO:0000256" key="3">
    <source>
        <dbReference type="ARBA" id="ARBA00004774"/>
    </source>
</evidence>
<comment type="catalytic activity">
    <reaction evidence="15">
        <text>hydrogen sulfide + 3 NADP(+) + 3 H2O = sulfite + 3 NADPH + 4 H(+)</text>
        <dbReference type="Rhea" id="RHEA:13801"/>
        <dbReference type="ChEBI" id="CHEBI:15377"/>
        <dbReference type="ChEBI" id="CHEBI:15378"/>
        <dbReference type="ChEBI" id="CHEBI:17359"/>
        <dbReference type="ChEBI" id="CHEBI:29919"/>
        <dbReference type="ChEBI" id="CHEBI:57783"/>
        <dbReference type="ChEBI" id="CHEBI:58349"/>
        <dbReference type="EC" id="1.8.1.2"/>
    </reaction>
</comment>
<keyword evidence="7" id="KW-0028">Amino-acid biosynthesis</keyword>
<dbReference type="GO" id="GO:0004783">
    <property type="term" value="F:sulfite reductase (NADPH) activity"/>
    <property type="evidence" value="ECO:0007669"/>
    <property type="project" value="UniProtKB-EC"/>
</dbReference>
<organism evidence="17">
    <name type="scientific">Phaffia rhodozyma</name>
    <name type="common">Yeast</name>
    <name type="synonym">Xanthophyllomyces dendrorhous</name>
    <dbReference type="NCBI Taxonomy" id="264483"/>
    <lineage>
        <taxon>Eukaryota</taxon>
        <taxon>Fungi</taxon>
        <taxon>Dikarya</taxon>
        <taxon>Basidiomycota</taxon>
        <taxon>Agaricomycotina</taxon>
        <taxon>Tremellomycetes</taxon>
        <taxon>Cystofilobasidiales</taxon>
        <taxon>Mrakiaceae</taxon>
        <taxon>Phaffia</taxon>
    </lineage>
</organism>
<evidence type="ECO:0000256" key="8">
    <source>
        <dbReference type="ARBA" id="ARBA00022617"/>
    </source>
</evidence>
<evidence type="ECO:0000256" key="2">
    <source>
        <dbReference type="ARBA" id="ARBA00001966"/>
    </source>
</evidence>
<name>A0A0F7SFS4_PHARH</name>
<dbReference type="InterPro" id="IPR008254">
    <property type="entry name" value="Flavodoxin/NO_synth"/>
</dbReference>
<proteinExistence type="inferred from homology"/>
<dbReference type="InterPro" id="IPR005117">
    <property type="entry name" value="NiRdtase/SiRdtase_haem-b_fer"/>
</dbReference>
<reference evidence="17" key="1">
    <citation type="submission" date="2014-08" db="EMBL/GenBank/DDBJ databases">
        <authorList>
            <person name="Sharma Rahul"/>
            <person name="Thines Marco"/>
        </authorList>
    </citation>
    <scope>NUCLEOTIDE SEQUENCE</scope>
</reference>
<dbReference type="GO" id="GO:0019344">
    <property type="term" value="P:cysteine biosynthetic process"/>
    <property type="evidence" value="ECO:0007669"/>
    <property type="project" value="UniProtKB-KW"/>
</dbReference>
<dbReference type="InterPro" id="IPR029061">
    <property type="entry name" value="THDP-binding"/>
</dbReference>
<keyword evidence="10" id="KW-0521">NADP</keyword>
<dbReference type="FunFam" id="3.30.413.10:FF:000004">
    <property type="entry name" value="Sulfite reductase [NADPH] hemoprotein beta-component"/>
    <property type="match status" value="1"/>
</dbReference>
<dbReference type="GO" id="GO:0010181">
    <property type="term" value="F:FMN binding"/>
    <property type="evidence" value="ECO:0007669"/>
    <property type="project" value="InterPro"/>
</dbReference>
<comment type="cofactor">
    <cofactor evidence="2">
        <name>[4Fe-4S] cluster</name>
        <dbReference type="ChEBI" id="CHEBI:49883"/>
    </cofactor>
</comment>
<dbReference type="GO" id="GO:0000103">
    <property type="term" value="P:sulfate assimilation"/>
    <property type="evidence" value="ECO:0007669"/>
    <property type="project" value="TreeGrafter"/>
</dbReference>
<comment type="cofactor">
    <cofactor evidence="1">
        <name>siroheme</name>
        <dbReference type="ChEBI" id="CHEBI:60052"/>
    </cofactor>
</comment>
<keyword evidence="8" id="KW-0349">Heme</keyword>
<dbReference type="SUPFAM" id="SSF52518">
    <property type="entry name" value="Thiamin diphosphate-binding fold (THDP-binding)"/>
    <property type="match status" value="1"/>
</dbReference>
<dbReference type="GO" id="GO:0051539">
    <property type="term" value="F:4 iron, 4 sulfur cluster binding"/>
    <property type="evidence" value="ECO:0007669"/>
    <property type="project" value="UniProtKB-KW"/>
</dbReference>
<dbReference type="PROSITE" id="PS50902">
    <property type="entry name" value="FLAVODOXIN_LIKE"/>
    <property type="match status" value="1"/>
</dbReference>
<dbReference type="GO" id="GO:0050311">
    <property type="term" value="F:sulfite reductase (ferredoxin) activity"/>
    <property type="evidence" value="ECO:0007669"/>
    <property type="project" value="TreeGrafter"/>
</dbReference>
<evidence type="ECO:0000256" key="10">
    <source>
        <dbReference type="ARBA" id="ARBA00022857"/>
    </source>
</evidence>
<dbReference type="EMBL" id="LN483144">
    <property type="protein sequence ID" value="CDZ96488.1"/>
    <property type="molecule type" value="Genomic_DNA"/>
</dbReference>
<evidence type="ECO:0000256" key="4">
    <source>
        <dbReference type="ARBA" id="ARBA00010429"/>
    </source>
</evidence>
<dbReference type="GO" id="GO:0009337">
    <property type="term" value="C:sulfite reductase complex (NADPH)"/>
    <property type="evidence" value="ECO:0007669"/>
    <property type="project" value="InterPro"/>
</dbReference>
<evidence type="ECO:0000256" key="7">
    <source>
        <dbReference type="ARBA" id="ARBA00022605"/>
    </source>
</evidence>
<accession>A0A0F7SFS4</accession>
<evidence type="ECO:0000256" key="6">
    <source>
        <dbReference type="ARBA" id="ARBA00022485"/>
    </source>
</evidence>
<dbReference type="GO" id="GO:0046872">
    <property type="term" value="F:metal ion binding"/>
    <property type="evidence" value="ECO:0007669"/>
    <property type="project" value="UniProtKB-KW"/>
</dbReference>
<dbReference type="SUPFAM" id="SSF56014">
    <property type="entry name" value="Nitrite and sulphite reductase 4Fe-4S domain-like"/>
    <property type="match status" value="2"/>
</dbReference>
<dbReference type="InterPro" id="IPR009014">
    <property type="entry name" value="Transketo_C/PFOR_II"/>
</dbReference>
<evidence type="ECO:0000313" key="17">
    <source>
        <dbReference type="EMBL" id="CDZ96488.1"/>
    </source>
</evidence>
<dbReference type="SUPFAM" id="SSF52218">
    <property type="entry name" value="Flavoproteins"/>
    <property type="match status" value="1"/>
</dbReference>
<keyword evidence="13" id="KW-0411">Iron-sulfur</keyword>
<evidence type="ECO:0000256" key="11">
    <source>
        <dbReference type="ARBA" id="ARBA00023002"/>
    </source>
</evidence>
<dbReference type="HAMAP" id="MF_01540">
    <property type="entry name" value="CysI"/>
    <property type="match status" value="1"/>
</dbReference>
<keyword evidence="6" id="KW-0004">4Fe-4S</keyword>
<feature type="domain" description="Flavodoxin-like" evidence="16">
    <location>
        <begin position="685"/>
        <end position="838"/>
    </location>
</feature>
<keyword evidence="11" id="KW-0560">Oxidoreductase</keyword>
<dbReference type="InterPro" id="IPR036136">
    <property type="entry name" value="Nit/Sulf_reduc_fer-like_dom_sf"/>
</dbReference>
<dbReference type="FunFam" id="3.30.413.10:FF:000003">
    <property type="entry name" value="Sulfite reductase [NADPH] hemoprotein beta-component"/>
    <property type="match status" value="1"/>
</dbReference>
<comment type="similarity">
    <text evidence="4">Belongs to the nitrite and sulfite reductase 4Fe-4S domain family.</text>
</comment>
<evidence type="ECO:0000256" key="5">
    <source>
        <dbReference type="ARBA" id="ARBA00012604"/>
    </source>
</evidence>